<feature type="domain" description="HTH lysR-type" evidence="5">
    <location>
        <begin position="7"/>
        <end position="64"/>
    </location>
</feature>
<keyword evidence="2" id="KW-0805">Transcription regulation</keyword>
<dbReference type="InterPro" id="IPR036388">
    <property type="entry name" value="WH-like_DNA-bd_sf"/>
</dbReference>
<keyword evidence="7" id="KW-1185">Reference proteome</keyword>
<dbReference type="InterPro" id="IPR000847">
    <property type="entry name" value="LysR_HTH_N"/>
</dbReference>
<dbReference type="PROSITE" id="PS50931">
    <property type="entry name" value="HTH_LYSR"/>
    <property type="match status" value="1"/>
</dbReference>
<evidence type="ECO:0000256" key="4">
    <source>
        <dbReference type="ARBA" id="ARBA00023163"/>
    </source>
</evidence>
<dbReference type="Gene3D" id="1.10.10.10">
    <property type="entry name" value="Winged helix-like DNA-binding domain superfamily/Winged helix DNA-binding domain"/>
    <property type="match status" value="1"/>
</dbReference>
<dbReference type="Pfam" id="PF03466">
    <property type="entry name" value="LysR_substrate"/>
    <property type="match status" value="1"/>
</dbReference>
<dbReference type="PANTHER" id="PTHR30126">
    <property type="entry name" value="HTH-TYPE TRANSCRIPTIONAL REGULATOR"/>
    <property type="match status" value="1"/>
</dbReference>
<evidence type="ECO:0000259" key="5">
    <source>
        <dbReference type="PROSITE" id="PS50931"/>
    </source>
</evidence>
<evidence type="ECO:0000313" key="7">
    <source>
        <dbReference type="Proteomes" id="UP001410795"/>
    </source>
</evidence>
<dbReference type="Gene3D" id="3.40.190.10">
    <property type="entry name" value="Periplasmic binding protein-like II"/>
    <property type="match status" value="2"/>
</dbReference>
<protein>
    <submittedName>
        <fullName evidence="6">LysR family transcriptional regulator</fullName>
    </submittedName>
</protein>
<dbReference type="Pfam" id="PF00126">
    <property type="entry name" value="HTH_1"/>
    <property type="match status" value="1"/>
</dbReference>
<dbReference type="InterPro" id="IPR005119">
    <property type="entry name" value="LysR_subst-bd"/>
</dbReference>
<sequence>MFLYMSLSPSRLPYFLAIARHGGVLAAADALRVSPSAVSQQLSRLEAEVGHALVERTPRGVVLTPAGREIVELAETIEREIDDAEHRIAATAEDAVGIVRLGGFQTFLTAVLAPALPRWRAELPAVSVEITEGTRGTLLRALRSGDLDLVVVEYDAAEAAPALGAGVREIPLLDDPWRLVAPAGSFAAMEHVELERLRVPWLGVEASAATFEAVRRVRAPLAGSTEAHTYGDLSTALALVAAGEGMTLLPQLALQGALPEGLEVADVPGLGARRLALRHRLGRHGPTPAIQAAIDFLRASAASFQADPATDVAG</sequence>
<reference evidence="7" key="1">
    <citation type="journal article" date="2019" name="Int. J. Syst. Evol. Microbiol.">
        <title>The Global Catalogue of Microorganisms (GCM) 10K type strain sequencing project: providing services to taxonomists for standard genome sequencing and annotation.</title>
        <authorList>
            <consortium name="The Broad Institute Genomics Platform"/>
            <consortium name="The Broad Institute Genome Sequencing Center for Infectious Disease"/>
            <person name="Wu L."/>
            <person name="Ma J."/>
        </authorList>
    </citation>
    <scope>NUCLEOTIDE SEQUENCE [LARGE SCALE GENOMIC DNA]</scope>
    <source>
        <strain evidence="7">JCM 16546</strain>
    </source>
</reference>
<comment type="similarity">
    <text evidence="1">Belongs to the LysR transcriptional regulatory family.</text>
</comment>
<dbReference type="Proteomes" id="UP001410795">
    <property type="component" value="Unassembled WGS sequence"/>
</dbReference>
<proteinExistence type="inferred from homology"/>
<evidence type="ECO:0000256" key="1">
    <source>
        <dbReference type="ARBA" id="ARBA00009437"/>
    </source>
</evidence>
<dbReference type="EMBL" id="BAAAYV010000025">
    <property type="protein sequence ID" value="GAA3668811.1"/>
    <property type="molecule type" value="Genomic_DNA"/>
</dbReference>
<gene>
    <name evidence="6" type="ORF">GCM10022202_33620</name>
</gene>
<organism evidence="6 7">
    <name type="scientific">Microbacterium marinilacus</name>
    <dbReference type="NCBI Taxonomy" id="415209"/>
    <lineage>
        <taxon>Bacteria</taxon>
        <taxon>Bacillati</taxon>
        <taxon>Actinomycetota</taxon>
        <taxon>Actinomycetes</taxon>
        <taxon>Micrococcales</taxon>
        <taxon>Microbacteriaceae</taxon>
        <taxon>Microbacterium</taxon>
    </lineage>
</organism>
<evidence type="ECO:0000256" key="3">
    <source>
        <dbReference type="ARBA" id="ARBA00023125"/>
    </source>
</evidence>
<evidence type="ECO:0000256" key="2">
    <source>
        <dbReference type="ARBA" id="ARBA00023015"/>
    </source>
</evidence>
<dbReference type="PANTHER" id="PTHR30126:SF40">
    <property type="entry name" value="HTH-TYPE TRANSCRIPTIONAL REGULATOR GLTR"/>
    <property type="match status" value="1"/>
</dbReference>
<dbReference type="SUPFAM" id="SSF46785">
    <property type="entry name" value="Winged helix' DNA-binding domain"/>
    <property type="match status" value="1"/>
</dbReference>
<name>A0ABP7BSW0_9MICO</name>
<dbReference type="SUPFAM" id="SSF53850">
    <property type="entry name" value="Periplasmic binding protein-like II"/>
    <property type="match status" value="1"/>
</dbReference>
<keyword evidence="4" id="KW-0804">Transcription</keyword>
<accession>A0ABP7BSW0</accession>
<dbReference type="InterPro" id="IPR036390">
    <property type="entry name" value="WH_DNA-bd_sf"/>
</dbReference>
<evidence type="ECO:0000313" key="6">
    <source>
        <dbReference type="EMBL" id="GAA3668811.1"/>
    </source>
</evidence>
<keyword evidence="3" id="KW-0238">DNA-binding</keyword>
<comment type="caution">
    <text evidence="6">The sequence shown here is derived from an EMBL/GenBank/DDBJ whole genome shotgun (WGS) entry which is preliminary data.</text>
</comment>